<accession>A0AAG5CQT2</accession>
<protein>
    <submittedName>
        <fullName evidence="2">Uncharacterized protein</fullName>
    </submittedName>
</protein>
<dbReference type="Proteomes" id="UP000075880">
    <property type="component" value="Unassembled WGS sequence"/>
</dbReference>
<evidence type="ECO:0000313" key="2">
    <source>
        <dbReference type="EnsemblMetazoa" id="ENSAATROPP000889"/>
    </source>
</evidence>
<keyword evidence="1" id="KW-0472">Membrane</keyword>
<name>A0AAG5CQT2_ANOAO</name>
<evidence type="ECO:0000256" key="1">
    <source>
        <dbReference type="SAM" id="Phobius"/>
    </source>
</evidence>
<organism evidence="2 3">
    <name type="scientific">Anopheles atroparvus</name>
    <name type="common">European mosquito</name>
    <dbReference type="NCBI Taxonomy" id="41427"/>
    <lineage>
        <taxon>Eukaryota</taxon>
        <taxon>Metazoa</taxon>
        <taxon>Ecdysozoa</taxon>
        <taxon>Arthropoda</taxon>
        <taxon>Hexapoda</taxon>
        <taxon>Insecta</taxon>
        <taxon>Pterygota</taxon>
        <taxon>Neoptera</taxon>
        <taxon>Endopterygota</taxon>
        <taxon>Diptera</taxon>
        <taxon>Nematocera</taxon>
        <taxon>Culicoidea</taxon>
        <taxon>Culicidae</taxon>
        <taxon>Anophelinae</taxon>
        <taxon>Anopheles</taxon>
    </lineage>
</organism>
<dbReference type="AlphaFoldDB" id="A0AAG5CQT2"/>
<sequence length="104" mass="11655">MQLVRNYAIRCSGLSHLLLVSAFLLFLRLQLLTKLGPTGATVALIAHFDDGLTQLATSDSKIVGVVYFYGFSMRDVGYTFFLRVLHFYLIFSSTPVQLVGSRLY</sequence>
<feature type="transmembrane region" description="Helical" evidence="1">
    <location>
        <begin position="7"/>
        <end position="27"/>
    </location>
</feature>
<keyword evidence="1" id="KW-0812">Transmembrane</keyword>
<reference evidence="2" key="1">
    <citation type="submission" date="2024-04" db="UniProtKB">
        <authorList>
            <consortium name="EnsemblMetazoa"/>
        </authorList>
    </citation>
    <scope>IDENTIFICATION</scope>
    <source>
        <strain evidence="2">EBRO</strain>
    </source>
</reference>
<keyword evidence="3" id="KW-1185">Reference proteome</keyword>
<dbReference type="EnsemblMetazoa" id="ENSAATROPT000932">
    <property type="protein sequence ID" value="ENSAATROPP000889"/>
    <property type="gene ID" value="ENSAATROPG000746"/>
</dbReference>
<evidence type="ECO:0000313" key="3">
    <source>
        <dbReference type="Proteomes" id="UP000075880"/>
    </source>
</evidence>
<keyword evidence="1" id="KW-1133">Transmembrane helix</keyword>
<feature type="transmembrane region" description="Helical" evidence="1">
    <location>
        <begin position="80"/>
        <end position="100"/>
    </location>
</feature>
<proteinExistence type="predicted"/>